<dbReference type="EMBL" id="JAAAHW010001296">
    <property type="protein sequence ID" value="KAF9995717.1"/>
    <property type="molecule type" value="Genomic_DNA"/>
</dbReference>
<dbReference type="Proteomes" id="UP000749646">
    <property type="component" value="Unassembled WGS sequence"/>
</dbReference>
<keyword evidence="3" id="KW-1185">Reference proteome</keyword>
<name>A0A9P6MEQ2_9FUNG</name>
<feature type="region of interest" description="Disordered" evidence="1">
    <location>
        <begin position="36"/>
        <end position="59"/>
    </location>
</feature>
<accession>A0A9P6MEQ2</accession>
<evidence type="ECO:0000313" key="3">
    <source>
        <dbReference type="Proteomes" id="UP000749646"/>
    </source>
</evidence>
<comment type="caution">
    <text evidence="2">The sequence shown here is derived from an EMBL/GenBank/DDBJ whole genome shotgun (WGS) entry which is preliminary data.</text>
</comment>
<evidence type="ECO:0000256" key="1">
    <source>
        <dbReference type="SAM" id="MobiDB-lite"/>
    </source>
</evidence>
<sequence>MVLSAIWTLAFGAHNPLPEFPDEGPLDNTREDILTQDHHHNNNNNNNNNTNNNNDNNDSTIINDISNDIEANIAKIHERQRDVIEAEHDILGTTVYLPTPSVRDESAENKTSFILVVTSLTLNNIGCYPFFGFRDRHQIDLE</sequence>
<dbReference type="AlphaFoldDB" id="A0A9P6MEQ2"/>
<proteinExistence type="predicted"/>
<protein>
    <submittedName>
        <fullName evidence="2">Uncharacterized protein</fullName>
    </submittedName>
</protein>
<evidence type="ECO:0000313" key="2">
    <source>
        <dbReference type="EMBL" id="KAF9995717.1"/>
    </source>
</evidence>
<dbReference type="OrthoDB" id="2403262at2759"/>
<gene>
    <name evidence="2" type="ORF">BGZ65_008631</name>
</gene>
<feature type="compositionally biased region" description="Low complexity" evidence="1">
    <location>
        <begin position="42"/>
        <end position="59"/>
    </location>
</feature>
<reference evidence="2" key="1">
    <citation type="journal article" date="2020" name="Fungal Divers.">
        <title>Resolving the Mortierellaceae phylogeny through synthesis of multi-gene phylogenetics and phylogenomics.</title>
        <authorList>
            <person name="Vandepol N."/>
            <person name="Liber J."/>
            <person name="Desiro A."/>
            <person name="Na H."/>
            <person name="Kennedy M."/>
            <person name="Barry K."/>
            <person name="Grigoriev I.V."/>
            <person name="Miller A.N."/>
            <person name="O'Donnell K."/>
            <person name="Stajich J.E."/>
            <person name="Bonito G."/>
        </authorList>
    </citation>
    <scope>NUCLEOTIDE SEQUENCE</scope>
    <source>
        <strain evidence="2">MES-2147</strain>
    </source>
</reference>
<organism evidence="2 3">
    <name type="scientific">Modicella reniformis</name>
    <dbReference type="NCBI Taxonomy" id="1440133"/>
    <lineage>
        <taxon>Eukaryota</taxon>
        <taxon>Fungi</taxon>
        <taxon>Fungi incertae sedis</taxon>
        <taxon>Mucoromycota</taxon>
        <taxon>Mortierellomycotina</taxon>
        <taxon>Mortierellomycetes</taxon>
        <taxon>Mortierellales</taxon>
        <taxon>Mortierellaceae</taxon>
        <taxon>Modicella</taxon>
    </lineage>
</organism>